<dbReference type="AlphaFoldDB" id="A0A183CKF5"/>
<reference evidence="3" key="1">
    <citation type="submission" date="2014-05" db="EMBL/GenBank/DDBJ databases">
        <title>The genome and life-stage specific transcriptomes of Globodera pallida elucidate key aspects of plant parasitism by a cyst nematode.</title>
        <authorList>
            <person name="Cotton J.A."/>
            <person name="Lilley C.J."/>
            <person name="Jones L.M."/>
            <person name="Kikuchi T."/>
            <person name="Reid A.J."/>
            <person name="Thorpe P."/>
            <person name="Tsai I.J."/>
            <person name="Beasley H."/>
            <person name="Blok V."/>
            <person name="Cock P.J.A."/>
            <person name="Van den Akker S.E."/>
            <person name="Holroyd N."/>
            <person name="Hunt M."/>
            <person name="Mantelin S."/>
            <person name="Naghra H."/>
            <person name="Pain A."/>
            <person name="Palomares-Rius J.E."/>
            <person name="Zarowiecki M."/>
            <person name="Berriman M."/>
            <person name="Jones J.T."/>
            <person name="Urwin P.E."/>
        </authorList>
    </citation>
    <scope>NUCLEOTIDE SEQUENCE [LARGE SCALE GENOMIC DNA]</scope>
    <source>
        <strain evidence="3">Lindley</strain>
    </source>
</reference>
<evidence type="ECO:0000256" key="1">
    <source>
        <dbReference type="SAM" id="MobiDB-lite"/>
    </source>
</evidence>
<reference evidence="4" key="2">
    <citation type="submission" date="2016-06" db="UniProtKB">
        <authorList>
            <consortium name="WormBaseParasite"/>
        </authorList>
    </citation>
    <scope>IDENTIFICATION</scope>
</reference>
<dbReference type="WBParaSite" id="GPLIN_001336100">
    <property type="protein sequence ID" value="GPLIN_001336100"/>
    <property type="gene ID" value="GPLIN_001336100"/>
</dbReference>
<evidence type="ECO:0000313" key="3">
    <source>
        <dbReference type="Proteomes" id="UP000050741"/>
    </source>
</evidence>
<feature type="compositionally biased region" description="Low complexity" evidence="1">
    <location>
        <begin position="99"/>
        <end position="111"/>
    </location>
</feature>
<dbReference type="Proteomes" id="UP000050741">
    <property type="component" value="Unassembled WGS sequence"/>
</dbReference>
<evidence type="ECO:0000313" key="4">
    <source>
        <dbReference type="WBParaSite" id="GPLIN_001336100"/>
    </source>
</evidence>
<proteinExistence type="predicted"/>
<organism evidence="3 4">
    <name type="scientific">Globodera pallida</name>
    <name type="common">Potato cyst nematode worm</name>
    <name type="synonym">Heterodera pallida</name>
    <dbReference type="NCBI Taxonomy" id="36090"/>
    <lineage>
        <taxon>Eukaryota</taxon>
        <taxon>Metazoa</taxon>
        <taxon>Ecdysozoa</taxon>
        <taxon>Nematoda</taxon>
        <taxon>Chromadorea</taxon>
        <taxon>Rhabditida</taxon>
        <taxon>Tylenchina</taxon>
        <taxon>Tylenchomorpha</taxon>
        <taxon>Tylenchoidea</taxon>
        <taxon>Heteroderidae</taxon>
        <taxon>Heteroderinae</taxon>
        <taxon>Globodera</taxon>
    </lineage>
</organism>
<keyword evidence="3" id="KW-1185">Reference proteome</keyword>
<feature type="signal peptide" evidence="2">
    <location>
        <begin position="1"/>
        <end position="28"/>
    </location>
</feature>
<accession>A0A183CKF5</accession>
<sequence length="139" mass="14544">MTVFALIPLQLMFIVVAGVLVIITQCCGCNKKQAEQPPPVKPAADQQDTTSESLSRKPVPATANVTRKGPPEAFDLDGISKIGPTSSSAVDKSVASIKSSTTSAAGMSAASIKSPTTSAERDEDICSDLTPIYDRCSRE</sequence>
<name>A0A183CKF5_GLOPA</name>
<keyword evidence="2" id="KW-0732">Signal</keyword>
<feature type="region of interest" description="Disordered" evidence="1">
    <location>
        <begin position="32"/>
        <end position="125"/>
    </location>
</feature>
<protein>
    <submittedName>
        <fullName evidence="4">Secreted protein</fullName>
    </submittedName>
</protein>
<feature type="chain" id="PRO_5008147739" evidence="2">
    <location>
        <begin position="29"/>
        <end position="139"/>
    </location>
</feature>
<evidence type="ECO:0000256" key="2">
    <source>
        <dbReference type="SAM" id="SignalP"/>
    </source>
</evidence>